<evidence type="ECO:0000256" key="1">
    <source>
        <dbReference type="ARBA" id="ARBA00004651"/>
    </source>
</evidence>
<feature type="transmembrane region" description="Helical" evidence="10">
    <location>
        <begin position="162"/>
        <end position="184"/>
    </location>
</feature>
<dbReference type="PIRSF" id="PIRSF002869">
    <property type="entry name" value="MviN"/>
    <property type="match status" value="1"/>
</dbReference>
<keyword evidence="7 10" id="KW-0472">Membrane</keyword>
<keyword evidence="6 10" id="KW-1133">Transmembrane helix</keyword>
<dbReference type="NCBIfam" id="TIGR01695">
    <property type="entry name" value="murJ_mviN"/>
    <property type="match status" value="1"/>
</dbReference>
<feature type="transmembrane region" description="Helical" evidence="10">
    <location>
        <begin position="493"/>
        <end position="514"/>
    </location>
</feature>
<dbReference type="PRINTS" id="PR01806">
    <property type="entry name" value="VIRFACTRMVIN"/>
</dbReference>
<evidence type="ECO:0000256" key="3">
    <source>
        <dbReference type="ARBA" id="ARBA00022692"/>
    </source>
</evidence>
<comment type="pathway">
    <text evidence="10">Cell wall biogenesis; peptidoglycan biosynthesis.</text>
</comment>
<name>A0A7G1H351_9BACT</name>
<feature type="transmembrane region" description="Helical" evidence="10">
    <location>
        <begin position="244"/>
        <end position="267"/>
    </location>
</feature>
<dbReference type="EMBL" id="AP022873">
    <property type="protein sequence ID" value="BCB97245.1"/>
    <property type="molecule type" value="Genomic_DNA"/>
</dbReference>
<feature type="transmembrane region" description="Helical" evidence="10">
    <location>
        <begin position="190"/>
        <end position="213"/>
    </location>
</feature>
<evidence type="ECO:0000256" key="7">
    <source>
        <dbReference type="ARBA" id="ARBA00023136"/>
    </source>
</evidence>
<evidence type="ECO:0000256" key="4">
    <source>
        <dbReference type="ARBA" id="ARBA00022960"/>
    </source>
</evidence>
<comment type="subcellular location">
    <subcellularLocation>
        <location evidence="1 10">Cell membrane</location>
        <topology evidence="1 10">Multi-pass membrane protein</topology>
    </subcellularLocation>
</comment>
<feature type="transmembrane region" description="Helical" evidence="10">
    <location>
        <begin position="287"/>
        <end position="307"/>
    </location>
</feature>
<dbReference type="CDD" id="cd13123">
    <property type="entry name" value="MATE_MurJ_like"/>
    <property type="match status" value="1"/>
</dbReference>
<keyword evidence="10 11" id="KW-0813">Transport</keyword>
<protein>
    <recommendedName>
        <fullName evidence="10">Probable lipid II flippase MurJ</fullName>
    </recommendedName>
</protein>
<dbReference type="UniPathway" id="UPA00219"/>
<feature type="transmembrane region" description="Helical" evidence="10">
    <location>
        <begin position="456"/>
        <end position="478"/>
    </location>
</feature>
<dbReference type="GO" id="GO:0034204">
    <property type="term" value="P:lipid translocation"/>
    <property type="evidence" value="ECO:0007669"/>
    <property type="project" value="TreeGrafter"/>
</dbReference>
<proteinExistence type="inferred from homology"/>
<reference evidence="12 13" key="1">
    <citation type="submission" date="2020-03" db="EMBL/GenBank/DDBJ databases">
        <title>Complete genome sequences of two sulfur-disproportionating bacterial strains T55J and Mzg5.</title>
        <authorList>
            <person name="Umezawa K."/>
            <person name="Kojima H."/>
            <person name="Kato Y."/>
            <person name="Fukui M."/>
        </authorList>
    </citation>
    <scope>NUCLEOTIDE SEQUENCE [LARGE SCALE GENOMIC DNA]</scope>
    <source>
        <strain evidence="12 13">T55J</strain>
    </source>
</reference>
<evidence type="ECO:0000256" key="2">
    <source>
        <dbReference type="ARBA" id="ARBA00022475"/>
    </source>
</evidence>
<dbReference type="PANTHER" id="PTHR47019:SF1">
    <property type="entry name" value="LIPID II FLIPPASE MURJ"/>
    <property type="match status" value="1"/>
</dbReference>
<sequence>MSAKGKIARAAGLMSIATFISRILGYVKDMILARYFGATASADVFFVAFRIPNLLRELFAEGSMSSAFIPVVTEYQTKHGKDEANRLVKAAFIFILIFVGIICIFGIIFAPAIVSAIAPGFLKEPEKFSNTVLLTRIMFPFLLFISLAAMTMGALNTRGVFFVPALAPATLNIVIIVCVLTLSMQFTNPIIAVAIGVTIGGLVQFLIQIPSFFKQGYSLFRRQRAEDRGQKTSLSFWHPGLKRIGLLIIPSTAGLAVAQINIFISTILASYLPEGSITYLYYSMRLIHFPVGIFGVAMGMAVLPALSEHSVKGEMEKVKEDFSFALRLLFFITVPAMVGLIALNVPIVSTLFQRGKFGYAATIGTSDALIFYSLGIWAIVGVRVITATFYSMQDTRTPVKVAAATMITNVIISLLLISPMKHNGLAFANAIASSCNFILLFYFLRKKLGGIGTKRIASSFGKTLAASLVMGGVGWFITRSEIWSLSGYGLKKAAHLGTAIIICGLVYMLLSYLLKNEEIGYIIKKVKEKLRRRRYAY</sequence>
<dbReference type="Pfam" id="PF03023">
    <property type="entry name" value="MurJ"/>
    <property type="match status" value="1"/>
</dbReference>
<dbReference type="AlphaFoldDB" id="A0A7G1H351"/>
<dbReference type="GO" id="GO:0008360">
    <property type="term" value="P:regulation of cell shape"/>
    <property type="evidence" value="ECO:0007669"/>
    <property type="project" value="UniProtKB-UniRule"/>
</dbReference>
<feature type="transmembrane region" description="Helical" evidence="10">
    <location>
        <begin position="401"/>
        <end position="420"/>
    </location>
</feature>
<feature type="transmembrane region" description="Helical" evidence="10">
    <location>
        <begin position="137"/>
        <end position="155"/>
    </location>
</feature>
<keyword evidence="13" id="KW-1185">Reference proteome</keyword>
<dbReference type="Proteomes" id="UP000516360">
    <property type="component" value="Chromosome"/>
</dbReference>
<organism evidence="12 13">
    <name type="scientific">Dissulfurispira thermophila</name>
    <dbReference type="NCBI Taxonomy" id="2715679"/>
    <lineage>
        <taxon>Bacteria</taxon>
        <taxon>Pseudomonadati</taxon>
        <taxon>Nitrospirota</taxon>
        <taxon>Thermodesulfovibrionia</taxon>
        <taxon>Thermodesulfovibrionales</taxon>
        <taxon>Dissulfurispiraceae</taxon>
        <taxon>Dissulfurispira</taxon>
    </lineage>
</organism>
<gene>
    <name evidence="12" type="primary">mviN</name>
    <name evidence="10" type="synonym">murJ</name>
    <name evidence="12" type="ORF">JZK55_21670</name>
</gene>
<evidence type="ECO:0000313" key="12">
    <source>
        <dbReference type="EMBL" id="BCB97245.1"/>
    </source>
</evidence>
<keyword evidence="4 10" id="KW-0133">Cell shape</keyword>
<feature type="transmembrane region" description="Helical" evidence="10">
    <location>
        <begin position="328"/>
        <end position="349"/>
    </location>
</feature>
<feature type="transmembrane region" description="Helical" evidence="10">
    <location>
        <begin position="426"/>
        <end position="444"/>
    </location>
</feature>
<evidence type="ECO:0000256" key="6">
    <source>
        <dbReference type="ARBA" id="ARBA00022989"/>
    </source>
</evidence>
<keyword evidence="10 11" id="KW-0961">Cell wall biogenesis/degradation</keyword>
<dbReference type="KEGG" id="dtp:JZK55_21670"/>
<comment type="similarity">
    <text evidence="9 10 11">Belongs to the MurJ/MviN family.</text>
</comment>
<dbReference type="InterPro" id="IPR004268">
    <property type="entry name" value="MurJ"/>
</dbReference>
<evidence type="ECO:0000256" key="8">
    <source>
        <dbReference type="ARBA" id="ARBA00060041"/>
    </source>
</evidence>
<dbReference type="GO" id="GO:0009252">
    <property type="term" value="P:peptidoglycan biosynthetic process"/>
    <property type="evidence" value="ECO:0007669"/>
    <property type="project" value="UniProtKB-UniRule"/>
</dbReference>
<evidence type="ECO:0000256" key="5">
    <source>
        <dbReference type="ARBA" id="ARBA00022984"/>
    </source>
</evidence>
<dbReference type="GO" id="GO:0005886">
    <property type="term" value="C:plasma membrane"/>
    <property type="evidence" value="ECO:0007669"/>
    <property type="project" value="UniProtKB-SubCell"/>
</dbReference>
<evidence type="ECO:0000256" key="10">
    <source>
        <dbReference type="HAMAP-Rule" id="MF_02078"/>
    </source>
</evidence>
<dbReference type="GO" id="GO:0015648">
    <property type="term" value="F:lipid-linked peptidoglycan transporter activity"/>
    <property type="evidence" value="ECO:0007669"/>
    <property type="project" value="UniProtKB-UniRule"/>
</dbReference>
<dbReference type="GO" id="GO:0071555">
    <property type="term" value="P:cell wall organization"/>
    <property type="evidence" value="ECO:0007669"/>
    <property type="project" value="UniProtKB-UniRule"/>
</dbReference>
<keyword evidence="5 10" id="KW-0573">Peptidoglycan synthesis</keyword>
<feature type="transmembrane region" description="Helical" evidence="10">
    <location>
        <begin position="31"/>
        <end position="49"/>
    </location>
</feature>
<comment type="function">
    <text evidence="8 10 11">Involved in peptidoglycan biosynthesis. Transports lipid-linked peptidoglycan precursors from the inner to the outer leaflet of the cytoplasmic membrane.</text>
</comment>
<feature type="transmembrane region" description="Helical" evidence="10">
    <location>
        <begin position="369"/>
        <end position="389"/>
    </location>
</feature>
<evidence type="ECO:0000256" key="11">
    <source>
        <dbReference type="PIRNR" id="PIRNR002869"/>
    </source>
</evidence>
<feature type="transmembrane region" description="Helical" evidence="10">
    <location>
        <begin position="91"/>
        <end position="117"/>
    </location>
</feature>
<evidence type="ECO:0000313" key="13">
    <source>
        <dbReference type="Proteomes" id="UP000516360"/>
    </source>
</evidence>
<dbReference type="InterPro" id="IPR051050">
    <property type="entry name" value="Lipid_II_flippase_MurJ/MviN"/>
</dbReference>
<dbReference type="PANTHER" id="PTHR47019">
    <property type="entry name" value="LIPID II FLIPPASE MURJ"/>
    <property type="match status" value="1"/>
</dbReference>
<dbReference type="RefSeq" id="WP_203472384.1">
    <property type="nucleotide sequence ID" value="NZ_AP022873.1"/>
</dbReference>
<keyword evidence="2 10" id="KW-1003">Cell membrane</keyword>
<feature type="transmembrane region" description="Helical" evidence="10">
    <location>
        <begin position="7"/>
        <end position="25"/>
    </location>
</feature>
<keyword evidence="3 10" id="KW-0812">Transmembrane</keyword>
<evidence type="ECO:0000256" key="9">
    <source>
        <dbReference type="ARBA" id="ARBA00061532"/>
    </source>
</evidence>
<dbReference type="HAMAP" id="MF_02078">
    <property type="entry name" value="MurJ_MviN"/>
    <property type="match status" value="1"/>
</dbReference>
<accession>A0A7G1H351</accession>